<reference evidence="1" key="2">
    <citation type="submission" date="2020-12" db="EMBL/GenBank/DDBJ databases">
        <authorList>
            <person name="Kanost M."/>
        </authorList>
    </citation>
    <scope>NUCLEOTIDE SEQUENCE</scope>
</reference>
<reference evidence="1" key="1">
    <citation type="journal article" date="2016" name="Insect Biochem. Mol. Biol.">
        <title>Multifaceted biological insights from a draft genome sequence of the tobacco hornworm moth, Manduca sexta.</title>
        <authorList>
            <person name="Kanost M.R."/>
            <person name="Arrese E.L."/>
            <person name="Cao X."/>
            <person name="Chen Y.R."/>
            <person name="Chellapilla S."/>
            <person name="Goldsmith M.R."/>
            <person name="Grosse-Wilde E."/>
            <person name="Heckel D.G."/>
            <person name="Herndon N."/>
            <person name="Jiang H."/>
            <person name="Papanicolaou A."/>
            <person name="Qu J."/>
            <person name="Soulages J.L."/>
            <person name="Vogel H."/>
            <person name="Walters J."/>
            <person name="Waterhouse R.M."/>
            <person name="Ahn S.J."/>
            <person name="Almeida F.C."/>
            <person name="An C."/>
            <person name="Aqrawi P."/>
            <person name="Bretschneider A."/>
            <person name="Bryant W.B."/>
            <person name="Bucks S."/>
            <person name="Chao H."/>
            <person name="Chevignon G."/>
            <person name="Christen J.M."/>
            <person name="Clarke D.F."/>
            <person name="Dittmer N.T."/>
            <person name="Ferguson L.C.F."/>
            <person name="Garavelou S."/>
            <person name="Gordon K.H.J."/>
            <person name="Gunaratna R.T."/>
            <person name="Han Y."/>
            <person name="Hauser F."/>
            <person name="He Y."/>
            <person name="Heidel-Fischer H."/>
            <person name="Hirsh A."/>
            <person name="Hu Y."/>
            <person name="Jiang H."/>
            <person name="Kalra D."/>
            <person name="Klinner C."/>
            <person name="Konig C."/>
            <person name="Kovar C."/>
            <person name="Kroll A.R."/>
            <person name="Kuwar S.S."/>
            <person name="Lee S.L."/>
            <person name="Lehman R."/>
            <person name="Li K."/>
            <person name="Li Z."/>
            <person name="Liang H."/>
            <person name="Lovelace S."/>
            <person name="Lu Z."/>
            <person name="Mansfield J.H."/>
            <person name="McCulloch K.J."/>
            <person name="Mathew T."/>
            <person name="Morton B."/>
            <person name="Muzny D.M."/>
            <person name="Neunemann D."/>
            <person name="Ongeri F."/>
            <person name="Pauchet Y."/>
            <person name="Pu L.L."/>
            <person name="Pyrousis I."/>
            <person name="Rao X.J."/>
            <person name="Redding A."/>
            <person name="Roesel C."/>
            <person name="Sanchez-Gracia A."/>
            <person name="Schaack S."/>
            <person name="Shukla A."/>
            <person name="Tetreau G."/>
            <person name="Wang Y."/>
            <person name="Xiong G.H."/>
            <person name="Traut W."/>
            <person name="Walsh T.K."/>
            <person name="Worley K.C."/>
            <person name="Wu D."/>
            <person name="Wu W."/>
            <person name="Wu Y.Q."/>
            <person name="Zhang X."/>
            <person name="Zou Z."/>
            <person name="Zucker H."/>
            <person name="Briscoe A.D."/>
            <person name="Burmester T."/>
            <person name="Clem R.J."/>
            <person name="Feyereisen R."/>
            <person name="Grimmelikhuijzen C.J.P."/>
            <person name="Hamodrakas S.J."/>
            <person name="Hansson B.S."/>
            <person name="Huguet E."/>
            <person name="Jermiin L.S."/>
            <person name="Lan Q."/>
            <person name="Lehman H.K."/>
            <person name="Lorenzen M."/>
            <person name="Merzendorfer H."/>
            <person name="Michalopoulos I."/>
            <person name="Morton D.B."/>
            <person name="Muthukrishnan S."/>
            <person name="Oakeshott J.G."/>
            <person name="Palmer W."/>
            <person name="Park Y."/>
            <person name="Passarelli A.L."/>
            <person name="Rozas J."/>
            <person name="Schwartz L.M."/>
            <person name="Smith W."/>
            <person name="Southgate A."/>
            <person name="Vilcinskas A."/>
            <person name="Vogt R."/>
            <person name="Wang P."/>
            <person name="Werren J."/>
            <person name="Yu X.Q."/>
            <person name="Zhou J.J."/>
            <person name="Brown S.J."/>
            <person name="Scherer S.E."/>
            <person name="Richards S."/>
            <person name="Blissard G.W."/>
        </authorList>
    </citation>
    <scope>NUCLEOTIDE SEQUENCE</scope>
</reference>
<dbReference type="Proteomes" id="UP000791440">
    <property type="component" value="Unassembled WGS sequence"/>
</dbReference>
<comment type="caution">
    <text evidence="1">The sequence shown here is derived from an EMBL/GenBank/DDBJ whole genome shotgun (WGS) entry which is preliminary data.</text>
</comment>
<dbReference type="AlphaFoldDB" id="A0A921ZHY4"/>
<protein>
    <submittedName>
        <fullName evidence="1">Uncharacterized protein</fullName>
    </submittedName>
</protein>
<dbReference type="EMBL" id="JH668566">
    <property type="protein sequence ID" value="KAG6458025.1"/>
    <property type="molecule type" value="Genomic_DNA"/>
</dbReference>
<accession>A0A921ZHY4</accession>
<keyword evidence="2" id="KW-1185">Reference proteome</keyword>
<name>A0A921ZHY4_MANSE</name>
<organism evidence="1 2">
    <name type="scientific">Manduca sexta</name>
    <name type="common">Tobacco hawkmoth</name>
    <name type="synonym">Tobacco hornworm</name>
    <dbReference type="NCBI Taxonomy" id="7130"/>
    <lineage>
        <taxon>Eukaryota</taxon>
        <taxon>Metazoa</taxon>
        <taxon>Ecdysozoa</taxon>
        <taxon>Arthropoda</taxon>
        <taxon>Hexapoda</taxon>
        <taxon>Insecta</taxon>
        <taxon>Pterygota</taxon>
        <taxon>Neoptera</taxon>
        <taxon>Endopterygota</taxon>
        <taxon>Lepidoptera</taxon>
        <taxon>Glossata</taxon>
        <taxon>Ditrysia</taxon>
        <taxon>Bombycoidea</taxon>
        <taxon>Sphingidae</taxon>
        <taxon>Sphinginae</taxon>
        <taxon>Sphingini</taxon>
        <taxon>Manduca</taxon>
    </lineage>
</organism>
<sequence length="209" mass="22799">MKQSYVSVHGRSGNWYGFSSWLTQSAGGRSIHSLHINYKDSPLQPMQSMPMNTYNPIGVTSIDASPSPGPTYATTSAGGFSPNRHHDIVTSTDATVTRFSFWPEGGSPSPNPGYVPPSSFSPNRRHDAITSSEAAGARFSFWTDGERTCPTADDKLAASKETINKLASIEKLGWSEGRSIGEPDYQRGAVFKMFYVKPKLEGNKTSFLH</sequence>
<proteinExistence type="predicted"/>
<gene>
    <name evidence="1" type="ORF">O3G_MSEX010619</name>
</gene>
<evidence type="ECO:0000313" key="2">
    <source>
        <dbReference type="Proteomes" id="UP000791440"/>
    </source>
</evidence>
<evidence type="ECO:0000313" key="1">
    <source>
        <dbReference type="EMBL" id="KAG6458025.1"/>
    </source>
</evidence>